<evidence type="ECO:0008006" key="5">
    <source>
        <dbReference type="Google" id="ProtNLM"/>
    </source>
</evidence>
<evidence type="ECO:0000256" key="1">
    <source>
        <dbReference type="ARBA" id="ARBA00009108"/>
    </source>
</evidence>
<accession>A0A366XXB2</accession>
<dbReference type="EMBL" id="QOCW01000005">
    <property type="protein sequence ID" value="RBW70208.1"/>
    <property type="molecule type" value="Genomic_DNA"/>
</dbReference>
<dbReference type="OrthoDB" id="2439649at2"/>
<comment type="caution">
    <text evidence="3">The sequence shown here is derived from an EMBL/GenBank/DDBJ whole genome shotgun (WGS) entry which is preliminary data.</text>
</comment>
<sequence>MNLRILVFTVVTFTLGIILAIQFHTTQQPVVRDTRDVWQLRTDLDKEKKRHQQLNEEINKYEALLNQYYQSEEADRIETMKKVLKDLKKEAGLIEREGSGIILTIEPLFNMELVGQPLPQLGPQLLTRLINEVNAYQAEAIAVGDERIITTSAIREVNGQTYVNNRPISPFPLKVKVITKNPEKLYNKMVGSQSADDFAKENLSLIPEKKEEIKLPAYEQHVTVKYMKQVKEES</sequence>
<evidence type="ECO:0000313" key="4">
    <source>
        <dbReference type="Proteomes" id="UP000253314"/>
    </source>
</evidence>
<keyword evidence="4" id="KW-1185">Reference proteome</keyword>
<dbReference type="Gene3D" id="3.30.70.1880">
    <property type="entry name" value="Protein of unknown function DUF881"/>
    <property type="match status" value="1"/>
</dbReference>
<proteinExistence type="inferred from homology"/>
<dbReference type="Pfam" id="PF05949">
    <property type="entry name" value="DUF881"/>
    <property type="match status" value="1"/>
</dbReference>
<dbReference type="PANTHER" id="PTHR37313">
    <property type="entry name" value="UPF0749 PROTEIN RV1825"/>
    <property type="match status" value="1"/>
</dbReference>
<reference evidence="3 4" key="1">
    <citation type="submission" date="2018-07" db="EMBL/GenBank/DDBJ databases">
        <title>Lottiidibacillus patelloidae gen. nov., sp. nov., isolated from the intestinal tract of a marine limpet and the reclassification of B. taeanensis BH030017T, B. algicola KMM 3737T and B. hwajinpoensis SW-72T as genus Lottiidibacillus.</title>
        <authorList>
            <person name="Liu R."/>
            <person name="Huang Z."/>
        </authorList>
    </citation>
    <scope>NUCLEOTIDE SEQUENCE [LARGE SCALE GENOMIC DNA]</scope>
    <source>
        <strain evidence="3 4">BH030017</strain>
    </source>
</reference>
<organism evidence="3 4">
    <name type="scientific">Bacillus taeanensis</name>
    <dbReference type="NCBI Taxonomy" id="273032"/>
    <lineage>
        <taxon>Bacteria</taxon>
        <taxon>Bacillati</taxon>
        <taxon>Bacillota</taxon>
        <taxon>Bacilli</taxon>
        <taxon>Bacillales</taxon>
        <taxon>Bacillaceae</taxon>
        <taxon>Bacillus</taxon>
    </lineage>
</organism>
<dbReference type="InterPro" id="IPR010273">
    <property type="entry name" value="DUF881"/>
</dbReference>
<feature type="coiled-coil region" evidence="2">
    <location>
        <begin position="37"/>
        <end position="97"/>
    </location>
</feature>
<dbReference type="PANTHER" id="PTHR37313:SF2">
    <property type="entry name" value="UPF0749 PROTEIN YLXX"/>
    <property type="match status" value="1"/>
</dbReference>
<comment type="similarity">
    <text evidence="1">Belongs to the UPF0749 family.</text>
</comment>
<dbReference type="AlphaFoldDB" id="A0A366XXB2"/>
<name>A0A366XXB2_9BACI</name>
<dbReference type="Proteomes" id="UP000253314">
    <property type="component" value="Unassembled WGS sequence"/>
</dbReference>
<keyword evidence="2" id="KW-0175">Coiled coil</keyword>
<dbReference type="RefSeq" id="WP_113805300.1">
    <property type="nucleotide sequence ID" value="NZ_QOCW01000005.1"/>
</dbReference>
<evidence type="ECO:0000313" key="3">
    <source>
        <dbReference type="EMBL" id="RBW70208.1"/>
    </source>
</evidence>
<evidence type="ECO:0000256" key="2">
    <source>
        <dbReference type="SAM" id="Coils"/>
    </source>
</evidence>
<gene>
    <name evidence="3" type="ORF">DS031_06430</name>
</gene>
<protein>
    <recommendedName>
        <fullName evidence="5">NgoFVII family restriction endonuclease</fullName>
    </recommendedName>
</protein>